<organism evidence="1">
    <name type="scientific">marine sediment metagenome</name>
    <dbReference type="NCBI Taxonomy" id="412755"/>
    <lineage>
        <taxon>unclassified sequences</taxon>
        <taxon>metagenomes</taxon>
        <taxon>ecological metagenomes</taxon>
    </lineage>
</organism>
<proteinExistence type="predicted"/>
<sequence length="324" mass="38139">MSQQKDLINWSKLISEYARECTFKECIFPIRKNCSKKITRCHSIQRKILDKISFRGKVISFDARNSYLTRSFEEIGIKKSSTFFGFCNYHDNSIFSEIENKDYEATIEQDFLFAYRACAKEYADQNTALQVQEKMLKDKKRLKKEHIPIIKANVELCKFVINNLSDQLEIFHAELLKDPSIRDYNVITSLMKKYSYEILFAVNSIISLNYESRQEKSNPLFLNIFPQNDKTYLILSCFSDDLNTYGSLFSKIKSNNIDRLEDFYSKIIVNGSRNLFISPCKWESLSLNIRKNIESTLINNMYRSINSTRLSLQHTFNLFELLKK</sequence>
<evidence type="ECO:0000313" key="1">
    <source>
        <dbReference type="EMBL" id="KKM97604.1"/>
    </source>
</evidence>
<protein>
    <submittedName>
        <fullName evidence="1">Uncharacterized protein</fullName>
    </submittedName>
</protein>
<dbReference type="AlphaFoldDB" id="A0A0F9LR87"/>
<comment type="caution">
    <text evidence="1">The sequence shown here is derived from an EMBL/GenBank/DDBJ whole genome shotgun (WGS) entry which is preliminary data.</text>
</comment>
<accession>A0A0F9LR87</accession>
<name>A0A0F9LR87_9ZZZZ</name>
<reference evidence="1" key="1">
    <citation type="journal article" date="2015" name="Nature">
        <title>Complex archaea that bridge the gap between prokaryotes and eukaryotes.</title>
        <authorList>
            <person name="Spang A."/>
            <person name="Saw J.H."/>
            <person name="Jorgensen S.L."/>
            <person name="Zaremba-Niedzwiedzka K."/>
            <person name="Martijn J."/>
            <person name="Lind A.E."/>
            <person name="van Eijk R."/>
            <person name="Schleper C."/>
            <person name="Guy L."/>
            <person name="Ettema T.J."/>
        </authorList>
    </citation>
    <scope>NUCLEOTIDE SEQUENCE</scope>
</reference>
<dbReference type="EMBL" id="LAZR01005727">
    <property type="protein sequence ID" value="KKM97604.1"/>
    <property type="molecule type" value="Genomic_DNA"/>
</dbReference>
<gene>
    <name evidence="1" type="ORF">LCGC14_1166320</name>
</gene>